<keyword evidence="2" id="KW-1185">Reference proteome</keyword>
<dbReference type="Proteomes" id="UP000828390">
    <property type="component" value="Unassembled WGS sequence"/>
</dbReference>
<evidence type="ECO:0000313" key="1">
    <source>
        <dbReference type="EMBL" id="KAH3739442.1"/>
    </source>
</evidence>
<name>A0A9D4D649_DREPO</name>
<proteinExistence type="predicted"/>
<dbReference type="AlphaFoldDB" id="A0A9D4D649"/>
<organism evidence="1 2">
    <name type="scientific">Dreissena polymorpha</name>
    <name type="common">Zebra mussel</name>
    <name type="synonym">Mytilus polymorpha</name>
    <dbReference type="NCBI Taxonomy" id="45954"/>
    <lineage>
        <taxon>Eukaryota</taxon>
        <taxon>Metazoa</taxon>
        <taxon>Spiralia</taxon>
        <taxon>Lophotrochozoa</taxon>
        <taxon>Mollusca</taxon>
        <taxon>Bivalvia</taxon>
        <taxon>Autobranchia</taxon>
        <taxon>Heteroconchia</taxon>
        <taxon>Euheterodonta</taxon>
        <taxon>Imparidentia</taxon>
        <taxon>Neoheterodontei</taxon>
        <taxon>Myida</taxon>
        <taxon>Dreissenoidea</taxon>
        <taxon>Dreissenidae</taxon>
        <taxon>Dreissena</taxon>
    </lineage>
</organism>
<protein>
    <submittedName>
        <fullName evidence="1">Uncharacterized protein</fullName>
    </submittedName>
</protein>
<accession>A0A9D4D649</accession>
<reference evidence="1" key="1">
    <citation type="journal article" date="2019" name="bioRxiv">
        <title>The Genome of the Zebra Mussel, Dreissena polymorpha: A Resource for Invasive Species Research.</title>
        <authorList>
            <person name="McCartney M.A."/>
            <person name="Auch B."/>
            <person name="Kono T."/>
            <person name="Mallez S."/>
            <person name="Zhang Y."/>
            <person name="Obille A."/>
            <person name="Becker A."/>
            <person name="Abrahante J.E."/>
            <person name="Garbe J."/>
            <person name="Badalamenti J.P."/>
            <person name="Herman A."/>
            <person name="Mangelson H."/>
            <person name="Liachko I."/>
            <person name="Sullivan S."/>
            <person name="Sone E.D."/>
            <person name="Koren S."/>
            <person name="Silverstein K.A.T."/>
            <person name="Beckman K.B."/>
            <person name="Gohl D.M."/>
        </authorList>
    </citation>
    <scope>NUCLEOTIDE SEQUENCE</scope>
    <source>
        <strain evidence="1">Duluth1</strain>
        <tissue evidence="1">Whole animal</tissue>
    </source>
</reference>
<dbReference type="EMBL" id="JAIWYP010000011">
    <property type="protein sequence ID" value="KAH3739442.1"/>
    <property type="molecule type" value="Genomic_DNA"/>
</dbReference>
<gene>
    <name evidence="1" type="ORF">DPMN_046094</name>
</gene>
<reference evidence="1" key="2">
    <citation type="submission" date="2020-11" db="EMBL/GenBank/DDBJ databases">
        <authorList>
            <person name="McCartney M.A."/>
            <person name="Auch B."/>
            <person name="Kono T."/>
            <person name="Mallez S."/>
            <person name="Becker A."/>
            <person name="Gohl D.M."/>
            <person name="Silverstein K.A.T."/>
            <person name="Koren S."/>
            <person name="Bechman K.B."/>
            <person name="Herman A."/>
            <person name="Abrahante J.E."/>
            <person name="Garbe J."/>
        </authorList>
    </citation>
    <scope>NUCLEOTIDE SEQUENCE</scope>
    <source>
        <strain evidence="1">Duluth1</strain>
        <tissue evidence="1">Whole animal</tissue>
    </source>
</reference>
<sequence>MVSDSTRDLQCLATSTPTLEKNTHAITIREAANNIKIHSFKDAGIGILNTISL</sequence>
<comment type="caution">
    <text evidence="1">The sequence shown here is derived from an EMBL/GenBank/DDBJ whole genome shotgun (WGS) entry which is preliminary data.</text>
</comment>
<evidence type="ECO:0000313" key="2">
    <source>
        <dbReference type="Proteomes" id="UP000828390"/>
    </source>
</evidence>